<dbReference type="EMBL" id="JACEEZ010025618">
    <property type="protein sequence ID" value="KAG0699134.1"/>
    <property type="molecule type" value="Genomic_DNA"/>
</dbReference>
<dbReference type="PANTHER" id="PTHR33939:SF1">
    <property type="entry name" value="DUF4371 DOMAIN-CONTAINING PROTEIN"/>
    <property type="match status" value="1"/>
</dbReference>
<keyword evidence="2" id="KW-1133">Transmembrane helix</keyword>
<dbReference type="InterPro" id="IPR036397">
    <property type="entry name" value="RNaseH_sf"/>
</dbReference>
<feature type="compositionally biased region" description="Polar residues" evidence="1">
    <location>
        <begin position="426"/>
        <end position="435"/>
    </location>
</feature>
<dbReference type="Pfam" id="PF13358">
    <property type="entry name" value="DDE_3"/>
    <property type="match status" value="1"/>
</dbReference>
<feature type="domain" description="Tc1-like transposase DDE" evidence="3">
    <location>
        <begin position="188"/>
        <end position="290"/>
    </location>
</feature>
<keyword evidence="2" id="KW-0812">Transmembrane</keyword>
<organism evidence="4 5">
    <name type="scientific">Chionoecetes opilio</name>
    <name type="common">Atlantic snow crab</name>
    <name type="synonym">Cancer opilio</name>
    <dbReference type="NCBI Taxonomy" id="41210"/>
    <lineage>
        <taxon>Eukaryota</taxon>
        <taxon>Metazoa</taxon>
        <taxon>Ecdysozoa</taxon>
        <taxon>Arthropoda</taxon>
        <taxon>Crustacea</taxon>
        <taxon>Multicrustacea</taxon>
        <taxon>Malacostraca</taxon>
        <taxon>Eumalacostraca</taxon>
        <taxon>Eucarida</taxon>
        <taxon>Decapoda</taxon>
        <taxon>Pleocyemata</taxon>
        <taxon>Brachyura</taxon>
        <taxon>Eubrachyura</taxon>
        <taxon>Majoidea</taxon>
        <taxon>Majidae</taxon>
        <taxon>Chionoecetes</taxon>
    </lineage>
</organism>
<gene>
    <name evidence="4" type="ORF">GWK47_025900</name>
</gene>
<evidence type="ECO:0000256" key="2">
    <source>
        <dbReference type="SAM" id="Phobius"/>
    </source>
</evidence>
<dbReference type="InterPro" id="IPR038717">
    <property type="entry name" value="Tc1-like_DDE_dom"/>
</dbReference>
<evidence type="ECO:0000259" key="3">
    <source>
        <dbReference type="Pfam" id="PF13358"/>
    </source>
</evidence>
<dbReference type="PANTHER" id="PTHR33939">
    <property type="entry name" value="PROTEIN CBG22215"/>
    <property type="match status" value="1"/>
</dbReference>
<dbReference type="Gene3D" id="3.30.420.10">
    <property type="entry name" value="Ribonuclease H-like superfamily/Ribonuclease H"/>
    <property type="match status" value="1"/>
</dbReference>
<keyword evidence="5" id="KW-1185">Reference proteome</keyword>
<dbReference type="OrthoDB" id="6511194at2759"/>
<evidence type="ECO:0000313" key="4">
    <source>
        <dbReference type="EMBL" id="KAG0699134.1"/>
    </source>
</evidence>
<evidence type="ECO:0000313" key="5">
    <source>
        <dbReference type="Proteomes" id="UP000770661"/>
    </source>
</evidence>
<feature type="transmembrane region" description="Helical" evidence="2">
    <location>
        <begin position="367"/>
        <end position="388"/>
    </location>
</feature>
<evidence type="ECO:0000256" key="1">
    <source>
        <dbReference type="SAM" id="MobiDB-lite"/>
    </source>
</evidence>
<reference evidence="4" key="1">
    <citation type="submission" date="2020-07" db="EMBL/GenBank/DDBJ databases">
        <title>The High-quality genome of the commercially important snow crab, Chionoecetes opilio.</title>
        <authorList>
            <person name="Jeong J.-H."/>
            <person name="Ryu S."/>
        </authorList>
    </citation>
    <scope>NUCLEOTIDE SEQUENCE</scope>
    <source>
        <strain evidence="4">MADBK_172401_WGS</strain>
        <tissue evidence="4">Digestive gland</tissue>
    </source>
</reference>
<sequence length="451" mass="50198">MGMTARAVRMILQHSTRSRPVTQTAPPTPPVFDNFTVGAFRRLIYGKFAAKQIFTIDSLTKDLKTACIIPEATSESSVATHPRHGIPLQDLTAEDVCEEGPWTSVCRRISALRALQRPHEEGRQVVYLDETWFTTRMNHNMQWADNTQAYTSVTYSRQVPPGEGERFVVIAAGTANGFLLPSLTEPSILILDNASYHSQLTEESRCPTTATKKADLIKCLENHRLPFPPDARRPELLLVCKQNRPKQQYTVDNIIHAWGHEVVHLPPAHPELNAIEQVWGCMKRHVRSSLHRFTRADLQARLEEARLCATEDVWSVDVTQRGGGGGDSKVAGDARPFLQDEAMRKMVSSLRGASYRPTLPPEIATDAAIYVAVIVVFYAAIILLLVGTNLHRLRRRRRGPAGASPQQPLQTTITAREAEASSLLFPTSPSATTTALHDKERWQEQGDAVPV</sequence>
<accession>A0A8J8WFW4</accession>
<name>A0A8J8WFW4_CHIOP</name>
<dbReference type="GO" id="GO:0003676">
    <property type="term" value="F:nucleic acid binding"/>
    <property type="evidence" value="ECO:0007669"/>
    <property type="project" value="InterPro"/>
</dbReference>
<dbReference type="AlphaFoldDB" id="A0A8J8WFW4"/>
<comment type="caution">
    <text evidence="4">The sequence shown here is derived from an EMBL/GenBank/DDBJ whole genome shotgun (WGS) entry which is preliminary data.</text>
</comment>
<keyword evidence="2" id="KW-0472">Membrane</keyword>
<protein>
    <recommendedName>
        <fullName evidence="3">Tc1-like transposase DDE domain-containing protein</fullName>
    </recommendedName>
</protein>
<feature type="region of interest" description="Disordered" evidence="1">
    <location>
        <begin position="426"/>
        <end position="451"/>
    </location>
</feature>
<proteinExistence type="predicted"/>
<dbReference type="Proteomes" id="UP000770661">
    <property type="component" value="Unassembled WGS sequence"/>
</dbReference>